<dbReference type="PROSITE" id="PS50882">
    <property type="entry name" value="YTH"/>
    <property type="match status" value="2"/>
</dbReference>
<dbReference type="GO" id="GO:0000381">
    <property type="term" value="P:regulation of alternative mRNA splicing, via spliceosome"/>
    <property type="evidence" value="ECO:0007669"/>
    <property type="project" value="TreeGrafter"/>
</dbReference>
<feature type="domain" description="YTH" evidence="2">
    <location>
        <begin position="283"/>
        <end position="421"/>
    </location>
</feature>
<dbReference type="GO" id="GO:0000398">
    <property type="term" value="P:mRNA splicing, via spliceosome"/>
    <property type="evidence" value="ECO:0007669"/>
    <property type="project" value="TreeGrafter"/>
</dbReference>
<gene>
    <name evidence="3" type="ORF">BT96DRAFT_441517</name>
</gene>
<evidence type="ECO:0000256" key="1">
    <source>
        <dbReference type="SAM" id="MobiDB-lite"/>
    </source>
</evidence>
<organism evidence="3 4">
    <name type="scientific">Gymnopus androsaceus JB14</name>
    <dbReference type="NCBI Taxonomy" id="1447944"/>
    <lineage>
        <taxon>Eukaryota</taxon>
        <taxon>Fungi</taxon>
        <taxon>Dikarya</taxon>
        <taxon>Basidiomycota</taxon>
        <taxon>Agaricomycotina</taxon>
        <taxon>Agaricomycetes</taxon>
        <taxon>Agaricomycetidae</taxon>
        <taxon>Agaricales</taxon>
        <taxon>Marasmiineae</taxon>
        <taxon>Omphalotaceae</taxon>
        <taxon>Gymnopus</taxon>
    </lineage>
</organism>
<dbReference type="InterPro" id="IPR045168">
    <property type="entry name" value="YTH_prot"/>
</dbReference>
<evidence type="ECO:0000313" key="3">
    <source>
        <dbReference type="EMBL" id="KAE9388277.1"/>
    </source>
</evidence>
<feature type="domain" description="YTH" evidence="2">
    <location>
        <begin position="105"/>
        <end position="242"/>
    </location>
</feature>
<dbReference type="GO" id="GO:0005654">
    <property type="term" value="C:nucleoplasm"/>
    <property type="evidence" value="ECO:0007669"/>
    <property type="project" value="TreeGrafter"/>
</dbReference>
<dbReference type="AlphaFoldDB" id="A0A6A4GSY9"/>
<dbReference type="Gene3D" id="3.10.590.10">
    <property type="entry name" value="ph1033 like domains"/>
    <property type="match status" value="2"/>
</dbReference>
<name>A0A6A4GSY9_9AGAR</name>
<feature type="region of interest" description="Disordered" evidence="1">
    <location>
        <begin position="199"/>
        <end position="220"/>
    </location>
</feature>
<dbReference type="OrthoDB" id="6103986at2759"/>
<reference evidence="3" key="1">
    <citation type="journal article" date="2019" name="Environ. Microbiol.">
        <title>Fungal ecological strategies reflected in gene transcription - a case study of two litter decomposers.</title>
        <authorList>
            <person name="Barbi F."/>
            <person name="Kohler A."/>
            <person name="Barry K."/>
            <person name="Baskaran P."/>
            <person name="Daum C."/>
            <person name="Fauchery L."/>
            <person name="Ihrmark K."/>
            <person name="Kuo A."/>
            <person name="LaButti K."/>
            <person name="Lipzen A."/>
            <person name="Morin E."/>
            <person name="Grigoriev I.V."/>
            <person name="Henrissat B."/>
            <person name="Lindahl B."/>
            <person name="Martin F."/>
        </authorList>
    </citation>
    <scope>NUCLEOTIDE SEQUENCE</scope>
    <source>
        <strain evidence="3">JB14</strain>
    </source>
</reference>
<dbReference type="Proteomes" id="UP000799118">
    <property type="component" value="Unassembled WGS sequence"/>
</dbReference>
<dbReference type="GO" id="GO:0003729">
    <property type="term" value="F:mRNA binding"/>
    <property type="evidence" value="ECO:0007669"/>
    <property type="project" value="TreeGrafter"/>
</dbReference>
<dbReference type="CDD" id="cd21134">
    <property type="entry name" value="YTH"/>
    <property type="match status" value="1"/>
</dbReference>
<dbReference type="PANTHER" id="PTHR12357:SF3">
    <property type="entry name" value="YTH DOMAIN-CONTAINING PROTEIN 1"/>
    <property type="match status" value="1"/>
</dbReference>
<evidence type="ECO:0000313" key="4">
    <source>
        <dbReference type="Proteomes" id="UP000799118"/>
    </source>
</evidence>
<protein>
    <recommendedName>
        <fullName evidence="2">YTH domain-containing protein</fullName>
    </recommendedName>
</protein>
<keyword evidence="4" id="KW-1185">Reference proteome</keyword>
<dbReference type="InterPro" id="IPR007275">
    <property type="entry name" value="YTH_domain"/>
</dbReference>
<sequence>MKVMLICTPRLPSLMESRYDLMICRCPGLVCRRRNIDDDLKAGVGGQRGVGMHTRWVRDQQKKSDLLSASALSDDEFRPPFVTRSDSSVSNASTNSSLLSRYFLKRYFILKSLSQYDLDLSVRKNIWATQKHNEGILDQAHRTGNEVYLIFSVNKSGEFYGYAKMTGPVRQGEHHVSWANHTDPSASFHSSVSPVASRAPISDTSPEVSVSPGNLASSSPPEAFFPEYEHRMVDGSPLPVTPAQGVDKDVNPSSYFSPSVIKDSLVASAPAELGTSHRKITVSTPLTRFSLDHRLQPKSFFVARDTLQDTLHDPTPEVFDLDGSALHPAAPSESSGYRLDENLLRLKSVEEVEKRWEPKSPDERGEAWGESFKVEWICTDRLPFYRTRHLRNPWNHDREVKVSRDGTELEPSIGEQLLEEWVKLVEH</sequence>
<dbReference type="EMBL" id="ML769752">
    <property type="protein sequence ID" value="KAE9388277.1"/>
    <property type="molecule type" value="Genomic_DNA"/>
</dbReference>
<feature type="compositionally biased region" description="Polar residues" evidence="1">
    <location>
        <begin position="202"/>
        <end position="220"/>
    </location>
</feature>
<proteinExistence type="predicted"/>
<evidence type="ECO:0000259" key="2">
    <source>
        <dbReference type="PROSITE" id="PS50882"/>
    </source>
</evidence>
<accession>A0A6A4GSY9</accession>
<dbReference type="Pfam" id="PF04146">
    <property type="entry name" value="YTH"/>
    <property type="match status" value="1"/>
</dbReference>
<dbReference type="GO" id="GO:1990247">
    <property type="term" value="F:N6-methyladenosine-containing RNA reader activity"/>
    <property type="evidence" value="ECO:0007669"/>
    <property type="project" value="TreeGrafter"/>
</dbReference>
<dbReference type="PANTHER" id="PTHR12357">
    <property type="entry name" value="YTH YT521-B HOMOLOGY DOMAIN-CONTAINING"/>
    <property type="match status" value="1"/>
</dbReference>